<dbReference type="EMBL" id="CAAALY010266660">
    <property type="protein sequence ID" value="VEL40834.1"/>
    <property type="molecule type" value="Genomic_DNA"/>
</dbReference>
<gene>
    <name evidence="1" type="ORF">PXEA_LOCUS34274</name>
</gene>
<evidence type="ECO:0000313" key="2">
    <source>
        <dbReference type="Proteomes" id="UP000784294"/>
    </source>
</evidence>
<dbReference type="AlphaFoldDB" id="A0A448XN95"/>
<sequence length="71" mass="7876">MTGLMHSSSIQHLGSTIMVERKFHCLMCPPLKVAKKMTIRARDAGSSSRVVIYVVLTEDDIIPIEIYSNGV</sequence>
<evidence type="ECO:0000313" key="1">
    <source>
        <dbReference type="EMBL" id="VEL40834.1"/>
    </source>
</evidence>
<name>A0A448XN95_9PLAT</name>
<comment type="caution">
    <text evidence="1">The sequence shown here is derived from an EMBL/GenBank/DDBJ whole genome shotgun (WGS) entry which is preliminary data.</text>
</comment>
<protein>
    <submittedName>
        <fullName evidence="1">Uncharacterized protein</fullName>
    </submittedName>
</protein>
<dbReference type="Proteomes" id="UP000784294">
    <property type="component" value="Unassembled WGS sequence"/>
</dbReference>
<keyword evidence="2" id="KW-1185">Reference proteome</keyword>
<reference evidence="1" key="1">
    <citation type="submission" date="2018-11" db="EMBL/GenBank/DDBJ databases">
        <authorList>
            <consortium name="Pathogen Informatics"/>
        </authorList>
    </citation>
    <scope>NUCLEOTIDE SEQUENCE</scope>
</reference>
<organism evidence="1 2">
    <name type="scientific">Protopolystoma xenopodis</name>
    <dbReference type="NCBI Taxonomy" id="117903"/>
    <lineage>
        <taxon>Eukaryota</taxon>
        <taxon>Metazoa</taxon>
        <taxon>Spiralia</taxon>
        <taxon>Lophotrochozoa</taxon>
        <taxon>Platyhelminthes</taxon>
        <taxon>Monogenea</taxon>
        <taxon>Polyopisthocotylea</taxon>
        <taxon>Polystomatidea</taxon>
        <taxon>Polystomatidae</taxon>
        <taxon>Protopolystoma</taxon>
    </lineage>
</organism>
<proteinExistence type="predicted"/>
<accession>A0A448XN95</accession>